<evidence type="ECO:0000313" key="2">
    <source>
        <dbReference type="EMBL" id="TDC95521.1"/>
    </source>
</evidence>
<name>A0A4R4UTW6_9PSEU</name>
<dbReference type="AlphaFoldDB" id="A0A4R4UTW6"/>
<protein>
    <submittedName>
        <fullName evidence="2">Uncharacterized protein</fullName>
    </submittedName>
</protein>
<evidence type="ECO:0000313" key="3">
    <source>
        <dbReference type="Proteomes" id="UP000294744"/>
    </source>
</evidence>
<proteinExistence type="predicted"/>
<keyword evidence="3" id="KW-1185">Reference proteome</keyword>
<comment type="caution">
    <text evidence="2">The sequence shown here is derived from an EMBL/GenBank/DDBJ whole genome shotgun (WGS) entry which is preliminary data.</text>
</comment>
<sequence length="111" mass="12429">MNEEENGFRPPRVRILVKSHVLFVAGLVLAHVPFHAAHRRAPLVQVFPRAARRRERGHLASMISRVSIRCRNVVAFIPEHQRAVPDDRRTVRFGHRQSAAGADADPGSQSG</sequence>
<gene>
    <name evidence="2" type="ORF">E1161_04940</name>
</gene>
<dbReference type="Proteomes" id="UP000294744">
    <property type="component" value="Unassembled WGS sequence"/>
</dbReference>
<feature type="region of interest" description="Disordered" evidence="1">
    <location>
        <begin position="87"/>
        <end position="111"/>
    </location>
</feature>
<evidence type="ECO:0000256" key="1">
    <source>
        <dbReference type="SAM" id="MobiDB-lite"/>
    </source>
</evidence>
<dbReference type="RefSeq" id="WP_132620016.1">
    <property type="nucleotide sequence ID" value="NZ_SMKV01000004.1"/>
</dbReference>
<dbReference type="EMBL" id="SMKV01000004">
    <property type="protein sequence ID" value="TDC95521.1"/>
    <property type="molecule type" value="Genomic_DNA"/>
</dbReference>
<reference evidence="2 3" key="1">
    <citation type="submission" date="2019-03" db="EMBL/GenBank/DDBJ databases">
        <title>Draft genome sequences of novel Actinobacteria.</title>
        <authorList>
            <person name="Sahin N."/>
            <person name="Ay H."/>
            <person name="Saygin H."/>
        </authorList>
    </citation>
    <scope>NUCLEOTIDE SEQUENCE [LARGE SCALE GENOMIC DNA]</scope>
    <source>
        <strain evidence="2 3">16K404</strain>
    </source>
</reference>
<accession>A0A4R4UTW6</accession>
<organism evidence="2 3">
    <name type="scientific">Saccharopolyspora aridisoli</name>
    <dbReference type="NCBI Taxonomy" id="2530385"/>
    <lineage>
        <taxon>Bacteria</taxon>
        <taxon>Bacillati</taxon>
        <taxon>Actinomycetota</taxon>
        <taxon>Actinomycetes</taxon>
        <taxon>Pseudonocardiales</taxon>
        <taxon>Pseudonocardiaceae</taxon>
        <taxon>Saccharopolyspora</taxon>
    </lineage>
</organism>